<feature type="signal peptide" evidence="1">
    <location>
        <begin position="1"/>
        <end position="32"/>
    </location>
</feature>
<dbReference type="InterPro" id="IPR023213">
    <property type="entry name" value="CAT-like_dom_sf"/>
</dbReference>
<dbReference type="KEGG" id="cvr:CHLNCDRAFT_139681"/>
<dbReference type="Gene3D" id="3.30.559.10">
    <property type="entry name" value="Chloramphenicol acetyltransferase-like domain"/>
    <property type="match status" value="2"/>
</dbReference>
<evidence type="ECO:0000256" key="1">
    <source>
        <dbReference type="SAM" id="SignalP"/>
    </source>
</evidence>
<organism evidence="3">
    <name type="scientific">Chlorella variabilis</name>
    <name type="common">Green alga</name>
    <dbReference type="NCBI Taxonomy" id="554065"/>
    <lineage>
        <taxon>Eukaryota</taxon>
        <taxon>Viridiplantae</taxon>
        <taxon>Chlorophyta</taxon>
        <taxon>core chlorophytes</taxon>
        <taxon>Trebouxiophyceae</taxon>
        <taxon>Chlorellales</taxon>
        <taxon>Chlorellaceae</taxon>
        <taxon>Chlorella clade</taxon>
        <taxon>Chlorella</taxon>
    </lineage>
</organism>
<keyword evidence="3" id="KW-1185">Reference proteome</keyword>
<dbReference type="GeneID" id="17351200"/>
<evidence type="ECO:0008006" key="4">
    <source>
        <dbReference type="Google" id="ProtNLM"/>
    </source>
</evidence>
<reference evidence="2 3" key="1">
    <citation type="journal article" date="2010" name="Plant Cell">
        <title>The Chlorella variabilis NC64A genome reveals adaptation to photosymbiosis, coevolution with viruses, and cryptic sex.</title>
        <authorList>
            <person name="Blanc G."/>
            <person name="Duncan G."/>
            <person name="Agarkova I."/>
            <person name="Borodovsky M."/>
            <person name="Gurnon J."/>
            <person name="Kuo A."/>
            <person name="Lindquist E."/>
            <person name="Lucas S."/>
            <person name="Pangilinan J."/>
            <person name="Polle J."/>
            <person name="Salamov A."/>
            <person name="Terry A."/>
            <person name="Yamada T."/>
            <person name="Dunigan D.D."/>
            <person name="Grigoriev I.V."/>
            <person name="Claverie J.M."/>
            <person name="Van Etten J.L."/>
        </authorList>
    </citation>
    <scope>NUCLEOTIDE SEQUENCE [LARGE SCALE GENOMIC DNA]</scope>
    <source>
        <strain evidence="2 3">NC64A</strain>
    </source>
</reference>
<dbReference type="EMBL" id="GL433860">
    <property type="protein sequence ID" value="EFN51753.1"/>
    <property type="molecule type" value="Genomic_DNA"/>
</dbReference>
<sequence length="337" mass="37273">MASAKRRLALGVWRIMWHLLRHICVALQRTLGRKVFTVGKAADWPQSAADHEWMRQACQTGTEMVRAVQEAAPEARIFKPAPVDQMYQGAAVSFTYFFKDHNLQPDLLKRALQRVLGELPHLAGRGRVLGRGNRLIDSVIECTNEGVVVATASARNIRFTNGKEAPMQIRALSTGQVVAGQALKAGSMLLHSPADLMEALADDVSSPWEPNPVSTRMSLKQWLSAPFLIYRTIKSRWDVHMIYLPGEVVARVKAATIGGFQISTNDAVQAMIFTLYNDLRGKPLVPTSPQMFTVTADILHGRNLKDTMLPDQYFGNAVEVVFLEGGVKANATLPYLP</sequence>
<dbReference type="AlphaFoldDB" id="E1ZQP3"/>
<gene>
    <name evidence="2" type="ORF">CHLNCDRAFT_139681</name>
</gene>
<dbReference type="Proteomes" id="UP000008141">
    <property type="component" value="Unassembled WGS sequence"/>
</dbReference>
<dbReference type="OrthoDB" id="510790at2759"/>
<evidence type="ECO:0000313" key="3">
    <source>
        <dbReference type="Proteomes" id="UP000008141"/>
    </source>
</evidence>
<proteinExistence type="predicted"/>
<evidence type="ECO:0000313" key="2">
    <source>
        <dbReference type="EMBL" id="EFN51753.1"/>
    </source>
</evidence>
<name>E1ZQP3_CHLVA</name>
<dbReference type="RefSeq" id="XP_005843855.1">
    <property type="nucleotide sequence ID" value="XM_005843793.1"/>
</dbReference>
<keyword evidence="1" id="KW-0732">Signal</keyword>
<dbReference type="InParanoid" id="E1ZQP3"/>
<feature type="chain" id="PRO_5003156025" description="Amine oxidase domain-containing protein" evidence="1">
    <location>
        <begin position="33"/>
        <end position="337"/>
    </location>
</feature>
<protein>
    <recommendedName>
        <fullName evidence="4">Amine oxidase domain-containing protein</fullName>
    </recommendedName>
</protein>
<accession>E1ZQP3</accession>